<feature type="domain" description="Ubiquitin-like" evidence="1">
    <location>
        <begin position="58"/>
        <end position="132"/>
    </location>
</feature>
<dbReference type="Gene3D" id="3.10.20.90">
    <property type="entry name" value="Phosphatidylinositol 3-kinase Catalytic Subunit, Chain A, domain 1"/>
    <property type="match status" value="1"/>
</dbReference>
<gene>
    <name evidence="2" type="ORF">E1301_Tti012118</name>
</gene>
<dbReference type="InterPro" id="IPR029071">
    <property type="entry name" value="Ubiquitin-like_domsf"/>
</dbReference>
<sequence>MSSDVFAQVPYGHCIPCVKGNPQQCWTIPFHPAFANTTHGVLMVKEPIVLDSPTSGPVHVNILNGSNGTRITFKLNSSDTIGKLKQELLNKQPEFGGNLVFNGKPVEAHQTLGELQVKHGATFITYQKCHGG</sequence>
<dbReference type="PROSITE" id="PS50053">
    <property type="entry name" value="UBIQUITIN_2"/>
    <property type="match status" value="1"/>
</dbReference>
<keyword evidence="3" id="KW-1185">Reference proteome</keyword>
<dbReference type="EMBL" id="SOYY01000004">
    <property type="protein sequence ID" value="KAA0722044.1"/>
    <property type="molecule type" value="Genomic_DNA"/>
</dbReference>
<accession>A0A5A9PI29</accession>
<reference evidence="2 3" key="1">
    <citation type="journal article" date="2019" name="Mol. Ecol. Resour.">
        <title>Chromosome-level genome assembly of Triplophysa tibetana, a fish adapted to the harsh high-altitude environment of the Tibetan Plateau.</title>
        <authorList>
            <person name="Yang X."/>
            <person name="Liu H."/>
            <person name="Ma Z."/>
            <person name="Zou Y."/>
            <person name="Zou M."/>
            <person name="Mao Y."/>
            <person name="Li X."/>
            <person name="Wang H."/>
            <person name="Chen T."/>
            <person name="Wang W."/>
            <person name="Yang R."/>
        </authorList>
    </citation>
    <scope>NUCLEOTIDE SEQUENCE [LARGE SCALE GENOMIC DNA]</scope>
    <source>
        <strain evidence="2">TTIB1903HZAU</strain>
        <tissue evidence="2">Muscle</tissue>
    </source>
</reference>
<dbReference type="InterPro" id="IPR000626">
    <property type="entry name" value="Ubiquitin-like_dom"/>
</dbReference>
<comment type="caution">
    <text evidence="2">The sequence shown here is derived from an EMBL/GenBank/DDBJ whole genome shotgun (WGS) entry which is preliminary data.</text>
</comment>
<evidence type="ECO:0000313" key="2">
    <source>
        <dbReference type="EMBL" id="KAA0722044.1"/>
    </source>
</evidence>
<dbReference type="AlphaFoldDB" id="A0A5A9PI29"/>
<proteinExistence type="predicted"/>
<evidence type="ECO:0000259" key="1">
    <source>
        <dbReference type="PROSITE" id="PS50053"/>
    </source>
</evidence>
<dbReference type="Pfam" id="PF00240">
    <property type="entry name" value="ubiquitin"/>
    <property type="match status" value="1"/>
</dbReference>
<organism evidence="2 3">
    <name type="scientific">Triplophysa tibetana</name>
    <dbReference type="NCBI Taxonomy" id="1572043"/>
    <lineage>
        <taxon>Eukaryota</taxon>
        <taxon>Metazoa</taxon>
        <taxon>Chordata</taxon>
        <taxon>Craniata</taxon>
        <taxon>Vertebrata</taxon>
        <taxon>Euteleostomi</taxon>
        <taxon>Actinopterygii</taxon>
        <taxon>Neopterygii</taxon>
        <taxon>Teleostei</taxon>
        <taxon>Ostariophysi</taxon>
        <taxon>Cypriniformes</taxon>
        <taxon>Nemacheilidae</taxon>
        <taxon>Triplophysa</taxon>
    </lineage>
</organism>
<evidence type="ECO:0000313" key="3">
    <source>
        <dbReference type="Proteomes" id="UP000324632"/>
    </source>
</evidence>
<name>A0A5A9PI29_9TELE</name>
<dbReference type="SUPFAM" id="SSF54236">
    <property type="entry name" value="Ubiquitin-like"/>
    <property type="match status" value="1"/>
</dbReference>
<dbReference type="Proteomes" id="UP000324632">
    <property type="component" value="Chromosome 4"/>
</dbReference>
<protein>
    <recommendedName>
        <fullName evidence="1">Ubiquitin-like domain-containing protein</fullName>
    </recommendedName>
</protein>
<dbReference type="CDD" id="cd17039">
    <property type="entry name" value="Ubl_ubiquitin_like"/>
    <property type="match status" value="1"/>
</dbReference>
<dbReference type="SMART" id="SM00213">
    <property type="entry name" value="UBQ"/>
    <property type="match status" value="1"/>
</dbReference>